<reference evidence="3 4" key="1">
    <citation type="submission" date="2017-09" db="EMBL/GenBank/DDBJ databases">
        <title>Depth-based differentiation of microbial function through sediment-hosted aquifers and enrichment of novel symbionts in the deep terrestrial subsurface.</title>
        <authorList>
            <person name="Probst A.J."/>
            <person name="Ladd B."/>
            <person name="Jarett J.K."/>
            <person name="Geller-Mcgrath D.E."/>
            <person name="Sieber C.M."/>
            <person name="Emerson J.B."/>
            <person name="Anantharaman K."/>
            <person name="Thomas B.C."/>
            <person name="Malmstrom R."/>
            <person name="Stieglmeier M."/>
            <person name="Klingl A."/>
            <person name="Woyke T."/>
            <person name="Ryan C.M."/>
            <person name="Banfield J.F."/>
        </authorList>
    </citation>
    <scope>NUCLEOTIDE SEQUENCE [LARGE SCALE GENOMIC DNA]</scope>
    <source>
        <strain evidence="3">CG10_big_fil_rev_8_21_14_0_10_46_23</strain>
    </source>
</reference>
<dbReference type="Pfam" id="PF08421">
    <property type="entry name" value="Methyltransf_13"/>
    <property type="match status" value="1"/>
</dbReference>
<dbReference type="SUPFAM" id="SSF53335">
    <property type="entry name" value="S-adenosyl-L-methionine-dependent methyltransferases"/>
    <property type="match status" value="1"/>
</dbReference>
<dbReference type="Pfam" id="PF08484">
    <property type="entry name" value="Methyltransf_14"/>
    <property type="match status" value="1"/>
</dbReference>
<dbReference type="Gene3D" id="6.20.50.110">
    <property type="entry name" value="Methyltransferase, zinc-binding domain"/>
    <property type="match status" value="1"/>
</dbReference>
<dbReference type="InterPro" id="IPR013691">
    <property type="entry name" value="MeTrfase_14"/>
</dbReference>
<dbReference type="GO" id="GO:0032259">
    <property type="term" value="P:methylation"/>
    <property type="evidence" value="ECO:0007669"/>
    <property type="project" value="UniProtKB-KW"/>
</dbReference>
<dbReference type="EMBL" id="PCXO01000003">
    <property type="protein sequence ID" value="PIR41653.1"/>
    <property type="molecule type" value="Genomic_DNA"/>
</dbReference>
<dbReference type="InterPro" id="IPR038576">
    <property type="entry name" value="Methyltransf_Zn-bd_dom_put_sf"/>
</dbReference>
<comment type="caution">
    <text evidence="3">The sequence shown here is derived from an EMBL/GenBank/DDBJ whole genome shotgun (WGS) entry which is preliminary data.</text>
</comment>
<protein>
    <submittedName>
        <fullName evidence="3">Methyltransferase</fullName>
    </submittedName>
</protein>
<dbReference type="Gene3D" id="3.40.50.150">
    <property type="entry name" value="Vaccinia Virus protein VP39"/>
    <property type="match status" value="1"/>
</dbReference>
<organism evidence="3 4">
    <name type="scientific">Candidatus Yanofskybacteria bacterium CG10_big_fil_rev_8_21_14_0_10_46_23</name>
    <dbReference type="NCBI Taxonomy" id="1975098"/>
    <lineage>
        <taxon>Bacteria</taxon>
        <taxon>Candidatus Yanofskyibacteriota</taxon>
    </lineage>
</organism>
<dbReference type="InterPro" id="IPR029063">
    <property type="entry name" value="SAM-dependent_MTases_sf"/>
</dbReference>
<dbReference type="AlphaFoldDB" id="A0A2H0R572"/>
<sequence length="401" mass="44872">MCRGSDLFLVLDLGHHPPSDAFLRPDQLLDQEASYPLRLISCKNCGLLQIDYAVHPEILYQRDYPYESSTTKTGRDHYYSMAKDMHDNFPGPKGLLAIDVGSNVGVLLQGFKNLGYKVLGVDPAEAAGQKAIDNGIDTVGDFFNEDSAGKIKEKYGLARFITATNCFGHILELDSTVRGMVNLLAKKGVIAVESPYALELIENLEYDTIYHEHICYLSVKPMKLYLKRFGLELFDVKRSSIHGGSMRYYIGHIGEHPVRRSVNACLVGEEAGLYSEKKLKLFASKVKKQRMALVSLIMDLKKQGKAVVGVAAPAKGNTLLNYCKLDINFLDFLTEKTQIKIGRYSPGMHIPVYSDDHLFKKKPDYALILAWNFADEIMANLAQFKKRGGKFIIPIPTPKII</sequence>
<evidence type="ECO:0000259" key="1">
    <source>
        <dbReference type="Pfam" id="PF08421"/>
    </source>
</evidence>
<gene>
    <name evidence="3" type="ORF">COV31_00155</name>
</gene>
<dbReference type="PANTHER" id="PTHR43861">
    <property type="entry name" value="TRANS-ACONITATE 2-METHYLTRANSFERASE-RELATED"/>
    <property type="match status" value="1"/>
</dbReference>
<dbReference type="Pfam" id="PF13489">
    <property type="entry name" value="Methyltransf_23"/>
    <property type="match status" value="1"/>
</dbReference>
<dbReference type="InterPro" id="IPR013630">
    <property type="entry name" value="Methyltransf_Zn-bd_dom_put"/>
</dbReference>
<name>A0A2H0R572_9BACT</name>
<evidence type="ECO:0000313" key="3">
    <source>
        <dbReference type="EMBL" id="PIR41653.1"/>
    </source>
</evidence>
<keyword evidence="3" id="KW-0808">Transferase</keyword>
<dbReference type="GO" id="GO:0008168">
    <property type="term" value="F:methyltransferase activity"/>
    <property type="evidence" value="ECO:0007669"/>
    <property type="project" value="UniProtKB-KW"/>
</dbReference>
<dbReference type="PANTHER" id="PTHR43861:SF5">
    <property type="entry name" value="BLL5978 PROTEIN"/>
    <property type="match status" value="1"/>
</dbReference>
<accession>A0A2H0R572</accession>
<feature type="domain" description="Methyltransferase putative zinc binding" evidence="1">
    <location>
        <begin position="2"/>
        <end position="60"/>
    </location>
</feature>
<evidence type="ECO:0000259" key="2">
    <source>
        <dbReference type="Pfam" id="PF08484"/>
    </source>
</evidence>
<dbReference type="Proteomes" id="UP000230232">
    <property type="component" value="Unassembled WGS sequence"/>
</dbReference>
<keyword evidence="3" id="KW-0489">Methyltransferase</keyword>
<feature type="domain" description="C-methyltransferase" evidence="2">
    <location>
        <begin position="241"/>
        <end position="396"/>
    </location>
</feature>
<proteinExistence type="predicted"/>
<dbReference type="Gene3D" id="3.40.50.720">
    <property type="entry name" value="NAD(P)-binding Rossmann-like Domain"/>
    <property type="match status" value="1"/>
</dbReference>
<evidence type="ECO:0000313" key="4">
    <source>
        <dbReference type="Proteomes" id="UP000230232"/>
    </source>
</evidence>